<name>A0AAN7ZZ25_9PEZI</name>
<evidence type="ECO:0000256" key="3">
    <source>
        <dbReference type="SAM" id="MobiDB-lite"/>
    </source>
</evidence>
<evidence type="ECO:0000256" key="1">
    <source>
        <dbReference type="ARBA" id="ARBA00022741"/>
    </source>
</evidence>
<dbReference type="AlphaFoldDB" id="A0AAN7ZZ25"/>
<organism evidence="4 5">
    <name type="scientific">Elasticomyces elasticus</name>
    <dbReference type="NCBI Taxonomy" id="574655"/>
    <lineage>
        <taxon>Eukaryota</taxon>
        <taxon>Fungi</taxon>
        <taxon>Dikarya</taxon>
        <taxon>Ascomycota</taxon>
        <taxon>Pezizomycotina</taxon>
        <taxon>Dothideomycetes</taxon>
        <taxon>Dothideomycetidae</taxon>
        <taxon>Mycosphaerellales</taxon>
        <taxon>Teratosphaeriaceae</taxon>
        <taxon>Elasticomyces</taxon>
    </lineage>
</organism>
<evidence type="ECO:0000256" key="2">
    <source>
        <dbReference type="ARBA" id="ARBA00022840"/>
    </source>
</evidence>
<gene>
    <name evidence="4" type="ORF">LTR97_008388</name>
</gene>
<dbReference type="Gene3D" id="3.30.420.40">
    <property type="match status" value="2"/>
</dbReference>
<keyword evidence="2" id="KW-0067">ATP-binding</keyword>
<dbReference type="InterPro" id="IPR013126">
    <property type="entry name" value="Hsp_70_fam"/>
</dbReference>
<dbReference type="EMBL" id="JAVRQU010000013">
    <property type="protein sequence ID" value="KAK5695968.1"/>
    <property type="molecule type" value="Genomic_DNA"/>
</dbReference>
<dbReference type="Proteomes" id="UP001310594">
    <property type="component" value="Unassembled WGS sequence"/>
</dbReference>
<dbReference type="Gene3D" id="3.90.640.10">
    <property type="entry name" value="Actin, Chain A, domain 4"/>
    <property type="match status" value="1"/>
</dbReference>
<accession>A0AAN7ZZ25</accession>
<protein>
    <recommendedName>
        <fullName evidence="6">Actin-like ATPase domain-containing protein</fullName>
    </recommendedName>
</protein>
<reference evidence="4" key="1">
    <citation type="submission" date="2023-08" db="EMBL/GenBank/DDBJ databases">
        <title>Black Yeasts Isolated from many extreme environments.</title>
        <authorList>
            <person name="Coleine C."/>
            <person name="Stajich J.E."/>
            <person name="Selbmann L."/>
        </authorList>
    </citation>
    <scope>NUCLEOTIDE SEQUENCE</scope>
    <source>
        <strain evidence="4">CCFEE 5810</strain>
    </source>
</reference>
<keyword evidence="1" id="KW-0547">Nucleotide-binding</keyword>
<sequence length="594" mass="65507">MDDTLVIGIDFGTTYSGVAAAYSLSPESPDELNIIKTWPGGNNTLDKVPSEVAYSGHHTAASTSRASDPKSNGKRKFKDFKEEPIKSNTRGQMRWGLQIKPDEYRLSYLKLFLDPNQKIPDHMNLSDHKHHLMACGKNVDTIVAEYLSALVAHTKVILGRRYTQEFVATTKLMFVLTVPAVWTDAAKDATLRAATAAGMGGSLAMISEPEAAAVYTLQAMQPNDLKIGHNFIVVDAGGGTVDLISYSIKQLKPLRLEELAKGSGGFCGAAFLNVGFEQFVRTKLGKTAFGAICTSKAKSWLMAMKYFEDYVKRNFNPDKDETFNIPFPGVEDNEKAGIEGGFLIMETADVQSIFQPIIADIILLVEGQINALQECDLKVNGLVLVGGFGQSECLLKALQTRFGTGGCGIEVLQPVNAWTAVVRGAVLRGLEGGEMVMNRKARRYYGVTYQTNFDPKIHPLSCKRWSKHGECWKAGSRMRWFIEKGQTVSSTEPILFDFHRDFELADKKVISETLIICDEDVAPLGSDHTTPVACRMVIDLNTVPKRYWQDRRISSGIPFLRLSFTIGMQIESGGLRFDFRVGGVVHGKVNATFT</sequence>
<comment type="caution">
    <text evidence="4">The sequence shown here is derived from an EMBL/GenBank/DDBJ whole genome shotgun (WGS) entry which is preliminary data.</text>
</comment>
<dbReference type="PANTHER" id="PTHR14187:SF82">
    <property type="entry name" value="FAMILY CHAPERONE, PUTATIVE (AFU_ORTHOLOGUE AFUA_7G08575)-RELATED"/>
    <property type="match status" value="1"/>
</dbReference>
<dbReference type="Pfam" id="PF00012">
    <property type="entry name" value="HSP70"/>
    <property type="match status" value="1"/>
</dbReference>
<dbReference type="GO" id="GO:0005524">
    <property type="term" value="F:ATP binding"/>
    <property type="evidence" value="ECO:0007669"/>
    <property type="project" value="UniProtKB-KW"/>
</dbReference>
<dbReference type="PANTHER" id="PTHR14187">
    <property type="entry name" value="ALPHA KINASE/ELONGATION FACTOR 2 KINASE"/>
    <property type="match status" value="1"/>
</dbReference>
<evidence type="ECO:0008006" key="6">
    <source>
        <dbReference type="Google" id="ProtNLM"/>
    </source>
</evidence>
<dbReference type="CDD" id="cd10170">
    <property type="entry name" value="ASKHA_NBD_HSP70"/>
    <property type="match status" value="1"/>
</dbReference>
<dbReference type="InterPro" id="IPR043129">
    <property type="entry name" value="ATPase_NBD"/>
</dbReference>
<evidence type="ECO:0000313" key="4">
    <source>
        <dbReference type="EMBL" id="KAK5695968.1"/>
    </source>
</evidence>
<dbReference type="GO" id="GO:0140662">
    <property type="term" value="F:ATP-dependent protein folding chaperone"/>
    <property type="evidence" value="ECO:0007669"/>
    <property type="project" value="InterPro"/>
</dbReference>
<dbReference type="SUPFAM" id="SSF53067">
    <property type="entry name" value="Actin-like ATPase domain"/>
    <property type="match status" value="2"/>
</dbReference>
<feature type="compositionally biased region" description="Polar residues" evidence="3">
    <location>
        <begin position="60"/>
        <end position="70"/>
    </location>
</feature>
<proteinExistence type="predicted"/>
<feature type="region of interest" description="Disordered" evidence="3">
    <location>
        <begin position="54"/>
        <end position="83"/>
    </location>
</feature>
<evidence type="ECO:0000313" key="5">
    <source>
        <dbReference type="Proteomes" id="UP001310594"/>
    </source>
</evidence>